<reference evidence="8" key="1">
    <citation type="submission" date="2016-10" db="EMBL/GenBank/DDBJ databases">
        <authorList>
            <person name="Varghese N."/>
            <person name="Submissions S."/>
        </authorList>
    </citation>
    <scope>NUCLEOTIDE SEQUENCE [LARGE SCALE GENOMIC DNA]</scope>
    <source>
        <strain evidence="8">930I</strain>
    </source>
</reference>
<dbReference type="AlphaFoldDB" id="A0A1G7W364"/>
<evidence type="ECO:0000259" key="6">
    <source>
        <dbReference type="PROSITE" id="PS51686"/>
    </source>
</evidence>
<dbReference type="RefSeq" id="WP_092615449.1">
    <property type="nucleotide sequence ID" value="NZ_FNCV01000002.1"/>
</dbReference>
<keyword evidence="3 5" id="KW-0949">S-adenosyl-L-methionine</keyword>
<keyword evidence="8" id="KW-1185">Reference proteome</keyword>
<dbReference type="InterPro" id="IPR029063">
    <property type="entry name" value="SAM-dependent_MTases_sf"/>
</dbReference>
<dbReference type="PROSITE" id="PS51686">
    <property type="entry name" value="SAM_MT_RSMB_NOP"/>
    <property type="match status" value="1"/>
</dbReference>
<evidence type="ECO:0000256" key="2">
    <source>
        <dbReference type="ARBA" id="ARBA00022679"/>
    </source>
</evidence>
<sequence>MSRPPRDSRAAALALLTGVLDEHRTLDQLAPAALASLPPAERALAQRLAATTLKRLGQIDALLAPRLPRGLKSLPPAARGALRLGVAQRWFADIPAHAAINTSVNLLGRQTKLKGLVNAVLRRLEESAEATLAAQDAARLNTPDWLWRTLEARFDGATARAIASAHLAEPPLDVTLKPGLDAAEWAGRLGATVLPTGSLRLPRGGDLAARPGHGEGLWWVQDAAAALPARLLAPRPGEAIADLCAAPGGKTLQLAAAGARVMALDNQEKRLVRLHENLARTGLEAEVIQADAATWTAPRPLDAVLLDAPCSASGTVRRHPDLPHLRRGGDVGPLLDIQRRLLANAAGLLRPGGRLVYAVCALSRAEGPDLIADLPAIAPDLAPDPFSPQERASLPGLLVEGATVTTHPALWPELGGLDGFFMARLRRRG</sequence>
<evidence type="ECO:0000256" key="1">
    <source>
        <dbReference type="ARBA" id="ARBA00022603"/>
    </source>
</evidence>
<dbReference type="GO" id="GO:0001510">
    <property type="term" value="P:RNA methylation"/>
    <property type="evidence" value="ECO:0007669"/>
    <property type="project" value="InterPro"/>
</dbReference>
<dbReference type="PANTHER" id="PTHR22807">
    <property type="entry name" value="NOP2 YEAST -RELATED NOL1/NOP2/FMU SUN DOMAIN-CONTAINING"/>
    <property type="match status" value="1"/>
</dbReference>
<feature type="active site" description="Nucleophile" evidence="5">
    <location>
        <position position="360"/>
    </location>
</feature>
<feature type="binding site" evidence="5">
    <location>
        <position position="265"/>
    </location>
    <ligand>
        <name>S-adenosyl-L-methionine</name>
        <dbReference type="ChEBI" id="CHEBI:59789"/>
    </ligand>
</feature>
<protein>
    <submittedName>
        <fullName evidence="7">16S rRNA (Cytosine967-C5)-methyltransferase</fullName>
    </submittedName>
</protein>
<dbReference type="Pfam" id="PF01029">
    <property type="entry name" value="NusB"/>
    <property type="match status" value="1"/>
</dbReference>
<dbReference type="Proteomes" id="UP000217076">
    <property type="component" value="Unassembled WGS sequence"/>
</dbReference>
<dbReference type="InterPro" id="IPR023267">
    <property type="entry name" value="RCMT"/>
</dbReference>
<comment type="similarity">
    <text evidence="5">Belongs to the class I-like SAM-binding methyltransferase superfamily. RsmB/NOP family.</text>
</comment>
<feature type="binding site" evidence="5">
    <location>
        <position position="307"/>
    </location>
    <ligand>
        <name>S-adenosyl-L-methionine</name>
        <dbReference type="ChEBI" id="CHEBI:59789"/>
    </ligand>
</feature>
<dbReference type="PANTHER" id="PTHR22807:SF61">
    <property type="entry name" value="NOL1_NOP2_SUN FAMILY PROTEIN _ ANTITERMINATION NUSB DOMAIN-CONTAINING PROTEIN"/>
    <property type="match status" value="1"/>
</dbReference>
<dbReference type="Pfam" id="PF01189">
    <property type="entry name" value="Methyltr_RsmB-F"/>
    <property type="match status" value="1"/>
</dbReference>
<dbReference type="InterPro" id="IPR001678">
    <property type="entry name" value="MeTrfase_RsmB-F_NOP2_dom"/>
</dbReference>
<evidence type="ECO:0000256" key="3">
    <source>
        <dbReference type="ARBA" id="ARBA00022691"/>
    </source>
</evidence>
<dbReference type="InterPro" id="IPR006027">
    <property type="entry name" value="NusB_RsmB_TIM44"/>
</dbReference>
<dbReference type="STRING" id="83401.SAMN05421742_10260"/>
<dbReference type="GO" id="GO:0006355">
    <property type="term" value="P:regulation of DNA-templated transcription"/>
    <property type="evidence" value="ECO:0007669"/>
    <property type="project" value="InterPro"/>
</dbReference>
<keyword evidence="4 5" id="KW-0694">RNA-binding</keyword>
<dbReference type="OrthoDB" id="9810297at2"/>
<accession>A0A1G7W364</accession>
<name>A0A1G7W364_9PROT</name>
<evidence type="ECO:0000313" key="7">
    <source>
        <dbReference type="EMBL" id="SDG66328.1"/>
    </source>
</evidence>
<feature type="binding site" evidence="5">
    <location>
        <position position="291"/>
    </location>
    <ligand>
        <name>S-adenosyl-L-methionine</name>
        <dbReference type="ChEBI" id="CHEBI:59789"/>
    </ligand>
</feature>
<gene>
    <name evidence="7" type="ORF">SAMN05421742_10260</name>
</gene>
<dbReference type="InterPro" id="IPR049560">
    <property type="entry name" value="MeTrfase_RsmB-F_NOP2_cat"/>
</dbReference>
<dbReference type="SUPFAM" id="SSF53335">
    <property type="entry name" value="S-adenosyl-L-methionine-dependent methyltransferases"/>
    <property type="match status" value="1"/>
</dbReference>
<organism evidence="7 8">
    <name type="scientific">Roseospirillum parvum</name>
    <dbReference type="NCBI Taxonomy" id="83401"/>
    <lineage>
        <taxon>Bacteria</taxon>
        <taxon>Pseudomonadati</taxon>
        <taxon>Pseudomonadota</taxon>
        <taxon>Alphaproteobacteria</taxon>
        <taxon>Rhodospirillales</taxon>
        <taxon>Rhodospirillaceae</taxon>
        <taxon>Roseospirillum</taxon>
    </lineage>
</organism>
<keyword evidence="2 5" id="KW-0808">Transferase</keyword>
<proteinExistence type="inferred from homology"/>
<dbReference type="EMBL" id="FNCV01000002">
    <property type="protein sequence ID" value="SDG66328.1"/>
    <property type="molecule type" value="Genomic_DNA"/>
</dbReference>
<dbReference type="InterPro" id="IPR035926">
    <property type="entry name" value="NusB-like_sf"/>
</dbReference>
<dbReference type="SUPFAM" id="SSF48013">
    <property type="entry name" value="NusB-like"/>
    <property type="match status" value="1"/>
</dbReference>
<feature type="binding site" evidence="5">
    <location>
        <begin position="244"/>
        <end position="250"/>
    </location>
    <ligand>
        <name>S-adenosyl-L-methionine</name>
        <dbReference type="ChEBI" id="CHEBI:59789"/>
    </ligand>
</feature>
<evidence type="ECO:0000256" key="5">
    <source>
        <dbReference type="PROSITE-ProRule" id="PRU01023"/>
    </source>
</evidence>
<dbReference type="PRINTS" id="PR02008">
    <property type="entry name" value="RCMTFAMILY"/>
</dbReference>
<evidence type="ECO:0000256" key="4">
    <source>
        <dbReference type="ARBA" id="ARBA00022884"/>
    </source>
</evidence>
<dbReference type="Gene3D" id="1.10.940.10">
    <property type="entry name" value="NusB-like"/>
    <property type="match status" value="1"/>
</dbReference>
<evidence type="ECO:0000313" key="8">
    <source>
        <dbReference type="Proteomes" id="UP000217076"/>
    </source>
</evidence>
<keyword evidence="1 5" id="KW-0489">Methyltransferase</keyword>
<dbReference type="GO" id="GO:0003723">
    <property type="term" value="F:RNA binding"/>
    <property type="evidence" value="ECO:0007669"/>
    <property type="project" value="UniProtKB-UniRule"/>
</dbReference>
<dbReference type="CDD" id="cd02440">
    <property type="entry name" value="AdoMet_MTases"/>
    <property type="match status" value="1"/>
</dbReference>
<dbReference type="GO" id="GO:0008173">
    <property type="term" value="F:RNA methyltransferase activity"/>
    <property type="evidence" value="ECO:0007669"/>
    <property type="project" value="InterPro"/>
</dbReference>
<feature type="domain" description="SAM-dependent MTase RsmB/NOP-type" evidence="6">
    <location>
        <begin position="146"/>
        <end position="428"/>
    </location>
</feature>
<dbReference type="Gene3D" id="3.40.50.150">
    <property type="entry name" value="Vaccinia Virus protein VP39"/>
    <property type="match status" value="1"/>
</dbReference>